<gene>
    <name evidence="1" type="ORF">LCGC14_2228460</name>
</gene>
<comment type="caution">
    <text evidence="1">The sequence shown here is derived from an EMBL/GenBank/DDBJ whole genome shotgun (WGS) entry which is preliminary data.</text>
</comment>
<sequence>MEAPWVKYHFSTLEPSLTYYTYDISVLRRLIKSVRPDKVIPKNEDHRALPDVYRALMDWRFYGDLMKRGMF</sequence>
<reference evidence="1" key="1">
    <citation type="journal article" date="2015" name="Nature">
        <title>Complex archaea that bridge the gap between prokaryotes and eukaryotes.</title>
        <authorList>
            <person name="Spang A."/>
            <person name="Saw J.H."/>
            <person name="Jorgensen S.L."/>
            <person name="Zaremba-Niedzwiedzka K."/>
            <person name="Martijn J."/>
            <person name="Lind A.E."/>
            <person name="van Eijk R."/>
            <person name="Schleper C."/>
            <person name="Guy L."/>
            <person name="Ettema T.J."/>
        </authorList>
    </citation>
    <scope>NUCLEOTIDE SEQUENCE</scope>
</reference>
<accession>A0A0F9FLG8</accession>
<evidence type="ECO:0008006" key="2">
    <source>
        <dbReference type="Google" id="ProtNLM"/>
    </source>
</evidence>
<dbReference type="EMBL" id="LAZR01029930">
    <property type="protein sequence ID" value="KKL58135.1"/>
    <property type="molecule type" value="Genomic_DNA"/>
</dbReference>
<organism evidence="1">
    <name type="scientific">marine sediment metagenome</name>
    <dbReference type="NCBI Taxonomy" id="412755"/>
    <lineage>
        <taxon>unclassified sequences</taxon>
        <taxon>metagenomes</taxon>
        <taxon>ecological metagenomes</taxon>
    </lineage>
</organism>
<dbReference type="AlphaFoldDB" id="A0A0F9FLG8"/>
<dbReference type="InterPro" id="IPR036397">
    <property type="entry name" value="RNaseH_sf"/>
</dbReference>
<protein>
    <recommendedName>
        <fullName evidence="2">Exonuclease domain-containing protein</fullName>
    </recommendedName>
</protein>
<dbReference type="Gene3D" id="3.30.420.10">
    <property type="entry name" value="Ribonuclease H-like superfamily/Ribonuclease H"/>
    <property type="match status" value="1"/>
</dbReference>
<evidence type="ECO:0000313" key="1">
    <source>
        <dbReference type="EMBL" id="KKL58135.1"/>
    </source>
</evidence>
<name>A0A0F9FLG8_9ZZZZ</name>
<proteinExistence type="predicted"/>
<dbReference type="GO" id="GO:0003676">
    <property type="term" value="F:nucleic acid binding"/>
    <property type="evidence" value="ECO:0007669"/>
    <property type="project" value="InterPro"/>
</dbReference>